<evidence type="ECO:0000256" key="2">
    <source>
        <dbReference type="ARBA" id="ARBA00022723"/>
    </source>
</evidence>
<dbReference type="SFLD" id="SFLDS00001">
    <property type="entry name" value="Enolase"/>
    <property type="match status" value="1"/>
</dbReference>
<dbReference type="RefSeq" id="WP_054749258.1">
    <property type="nucleotide sequence ID" value="NZ_AYZK01000001.1"/>
</dbReference>
<keyword evidence="10" id="KW-1185">Reference proteome</keyword>
<dbReference type="GO" id="GO:0016855">
    <property type="term" value="F:racemase and epimerase activity, acting on amino acids and derivatives"/>
    <property type="evidence" value="ECO:0007669"/>
    <property type="project" value="UniProtKB-UniRule"/>
</dbReference>
<protein>
    <recommendedName>
        <fullName evidence="7">Dipeptide epimerase</fullName>
        <ecNumber evidence="7">5.1.1.-</ecNumber>
    </recommendedName>
</protein>
<dbReference type="CDD" id="cd03319">
    <property type="entry name" value="L-Ala-DL-Glu_epimerase"/>
    <property type="match status" value="1"/>
</dbReference>
<dbReference type="Pfam" id="PF02746">
    <property type="entry name" value="MR_MLE_N"/>
    <property type="match status" value="1"/>
</dbReference>
<dbReference type="PANTHER" id="PTHR48073:SF2">
    <property type="entry name" value="O-SUCCINYLBENZOATE SYNTHASE"/>
    <property type="match status" value="1"/>
</dbReference>
<feature type="active site" description="Proton acceptor; specific for (S)-substrate epimerization" evidence="5">
    <location>
        <position position="263"/>
    </location>
</feature>
<proteinExistence type="inferred from homology"/>
<organism evidence="9 10">
    <name type="scientific">Lacticaseibacillus thailandensis DSM 22698 = JCM 13996</name>
    <dbReference type="NCBI Taxonomy" id="1423810"/>
    <lineage>
        <taxon>Bacteria</taxon>
        <taxon>Bacillati</taxon>
        <taxon>Bacillota</taxon>
        <taxon>Bacilli</taxon>
        <taxon>Lactobacillales</taxon>
        <taxon>Lactobacillaceae</taxon>
        <taxon>Lacticaseibacillus</taxon>
    </lineage>
</organism>
<keyword evidence="3 6" id="KW-0460">Magnesium</keyword>
<dbReference type="InterPro" id="IPR036849">
    <property type="entry name" value="Enolase-like_C_sf"/>
</dbReference>
<evidence type="ECO:0000256" key="4">
    <source>
        <dbReference type="ARBA" id="ARBA00023235"/>
    </source>
</evidence>
<dbReference type="Gene3D" id="3.30.390.10">
    <property type="entry name" value="Enolase-like, N-terminal domain"/>
    <property type="match status" value="1"/>
</dbReference>
<accession>A0A0R2C7X8</accession>
<dbReference type="STRING" id="1423810.FD19_GL000166"/>
<feature type="binding site" evidence="6">
    <location>
        <position position="189"/>
    </location>
    <ligand>
        <name>Mg(2+)</name>
        <dbReference type="ChEBI" id="CHEBI:18420"/>
    </ligand>
</feature>
<feature type="binding site" evidence="6">
    <location>
        <position position="239"/>
    </location>
    <ligand>
        <name>Mg(2+)</name>
        <dbReference type="ChEBI" id="CHEBI:18420"/>
    </ligand>
</feature>
<dbReference type="EMBL" id="AYZK01000001">
    <property type="protein sequence ID" value="KRM87889.1"/>
    <property type="molecule type" value="Genomic_DNA"/>
</dbReference>
<dbReference type="InterPro" id="IPR013342">
    <property type="entry name" value="Mandelate_racemase_C"/>
</dbReference>
<dbReference type="EC" id="5.1.1.-" evidence="7"/>
<dbReference type="SUPFAM" id="SSF54826">
    <property type="entry name" value="Enolase N-terminal domain-like"/>
    <property type="match status" value="1"/>
</dbReference>
<dbReference type="InterPro" id="IPR013341">
    <property type="entry name" value="Mandelate_racemase_N_dom"/>
</dbReference>
<dbReference type="Proteomes" id="UP000051789">
    <property type="component" value="Unassembled WGS sequence"/>
</dbReference>
<sequence>MKITQVESFKQSVTLRHPFKISFATIYELQTIIVKVTTDTGVVGFGEASPFEPVTGESIATELVALDALGAALVGVDPRALERVHNVMDATMLGHTAAKAGIDIACYDILGKDSGLPLYQLLGGDSNQVVSDYTLGIDTPEAMASAAQEQVAAGFTVLKVKVGDDDQQDIAAIRAIRAAVGPDVELRIDANQAWTPKQAKRVMRAMGDDVAAVEQPLPASQTQDLPLVRALVDQPVMVDESVHSATDAFKVLAAGGADIVNIKLQKAGGLWGATQINAVAAAAGIPVMLGCMVETKVGIAAAVHFVAAHQNARYADLDAFLDFASPSWLHGGFTHVGGIYTLSDAPGLGIECDL</sequence>
<dbReference type="PANTHER" id="PTHR48073">
    <property type="entry name" value="O-SUCCINYLBENZOATE SYNTHASE-RELATED"/>
    <property type="match status" value="1"/>
</dbReference>
<reference evidence="9 10" key="1">
    <citation type="journal article" date="2015" name="Genome Announc.">
        <title>Expanding the biotechnology potential of lactobacilli through comparative genomics of 213 strains and associated genera.</title>
        <authorList>
            <person name="Sun Z."/>
            <person name="Harris H.M."/>
            <person name="McCann A."/>
            <person name="Guo C."/>
            <person name="Argimon S."/>
            <person name="Zhang W."/>
            <person name="Yang X."/>
            <person name="Jeffery I.B."/>
            <person name="Cooney J.C."/>
            <person name="Kagawa T.F."/>
            <person name="Liu W."/>
            <person name="Song Y."/>
            <person name="Salvetti E."/>
            <person name="Wrobel A."/>
            <person name="Rasinkangas P."/>
            <person name="Parkhill J."/>
            <person name="Rea M.C."/>
            <person name="O'Sullivan O."/>
            <person name="Ritari J."/>
            <person name="Douillard F.P."/>
            <person name="Paul Ross R."/>
            <person name="Yang R."/>
            <person name="Briner A.E."/>
            <person name="Felis G.E."/>
            <person name="de Vos W.M."/>
            <person name="Barrangou R."/>
            <person name="Klaenhammer T.R."/>
            <person name="Caufield P.W."/>
            <person name="Cui Y."/>
            <person name="Zhang H."/>
            <person name="O'Toole P.W."/>
        </authorList>
    </citation>
    <scope>NUCLEOTIDE SEQUENCE [LARGE SCALE GENOMIC DNA]</scope>
    <source>
        <strain evidence="9 10">DSM 22698</strain>
    </source>
</reference>
<dbReference type="GO" id="GO:0000287">
    <property type="term" value="F:magnesium ion binding"/>
    <property type="evidence" value="ECO:0007669"/>
    <property type="project" value="UniProtKB-ARBA"/>
</dbReference>
<gene>
    <name evidence="9" type="ORF">FD19_GL000166</name>
</gene>
<evidence type="ECO:0000256" key="7">
    <source>
        <dbReference type="RuleBase" id="RU366006"/>
    </source>
</evidence>
<evidence type="ECO:0000256" key="5">
    <source>
        <dbReference type="PIRSR" id="PIRSR634603-1"/>
    </source>
</evidence>
<feature type="domain" description="Mandelate racemase/muconate lactonizing enzyme C-terminal" evidence="8">
    <location>
        <begin position="140"/>
        <end position="235"/>
    </location>
</feature>
<evidence type="ECO:0000256" key="1">
    <source>
        <dbReference type="ARBA" id="ARBA00008031"/>
    </source>
</evidence>
<dbReference type="InterPro" id="IPR029065">
    <property type="entry name" value="Enolase_C-like"/>
</dbReference>
<name>A0A0R2C7X8_9LACO</name>
<dbReference type="Gene3D" id="3.20.20.120">
    <property type="entry name" value="Enolase-like C-terminal domain"/>
    <property type="match status" value="1"/>
</dbReference>
<evidence type="ECO:0000259" key="8">
    <source>
        <dbReference type="SMART" id="SM00922"/>
    </source>
</evidence>
<comment type="cofactor">
    <cofactor evidence="6 7">
        <name>Mg(2+)</name>
        <dbReference type="ChEBI" id="CHEBI:18420"/>
    </cofactor>
    <text evidence="6 7">Binds 1 Mg(2+) ion per subunit.</text>
</comment>
<evidence type="ECO:0000256" key="3">
    <source>
        <dbReference type="ARBA" id="ARBA00022842"/>
    </source>
</evidence>
<dbReference type="Pfam" id="PF13378">
    <property type="entry name" value="MR_MLE_C"/>
    <property type="match status" value="1"/>
</dbReference>
<dbReference type="SFLD" id="SFLDG00180">
    <property type="entry name" value="muconate_cycloisomerase"/>
    <property type="match status" value="1"/>
</dbReference>
<dbReference type="InterPro" id="IPR034603">
    <property type="entry name" value="Dipeptide_epimerase"/>
</dbReference>
<feature type="binding site" evidence="6">
    <location>
        <position position="214"/>
    </location>
    <ligand>
        <name>Mg(2+)</name>
        <dbReference type="ChEBI" id="CHEBI:18420"/>
    </ligand>
</feature>
<dbReference type="SFLD" id="SFLDF00009">
    <property type="entry name" value="o-succinylbenzoate_synthase"/>
    <property type="match status" value="1"/>
</dbReference>
<evidence type="ECO:0000313" key="10">
    <source>
        <dbReference type="Proteomes" id="UP000051789"/>
    </source>
</evidence>
<dbReference type="SMART" id="SM00922">
    <property type="entry name" value="MR_MLE"/>
    <property type="match status" value="1"/>
</dbReference>
<comment type="similarity">
    <text evidence="1 7">Belongs to the mandelate racemase/muconate lactonizing enzyme family.</text>
</comment>
<feature type="active site" description="Proton acceptor; specific for (R)-substrate epimerization" evidence="5">
    <location>
        <position position="161"/>
    </location>
</feature>
<evidence type="ECO:0000313" key="9">
    <source>
        <dbReference type="EMBL" id="KRM87889.1"/>
    </source>
</evidence>
<dbReference type="FunFam" id="3.30.390.10:FF:000009">
    <property type="entry name" value="Hydrophobic dipeptide epimerase"/>
    <property type="match status" value="1"/>
</dbReference>
<keyword evidence="4 7" id="KW-0413">Isomerase</keyword>
<dbReference type="OrthoDB" id="9775391at2"/>
<evidence type="ECO:0000256" key="6">
    <source>
        <dbReference type="PIRSR" id="PIRSR634603-3"/>
    </source>
</evidence>
<dbReference type="InterPro" id="IPR029017">
    <property type="entry name" value="Enolase-like_N"/>
</dbReference>
<keyword evidence="2 6" id="KW-0479">Metal-binding</keyword>
<dbReference type="GO" id="GO:0006518">
    <property type="term" value="P:peptide metabolic process"/>
    <property type="evidence" value="ECO:0007669"/>
    <property type="project" value="UniProtKB-ARBA"/>
</dbReference>
<dbReference type="SUPFAM" id="SSF51604">
    <property type="entry name" value="Enolase C-terminal domain-like"/>
    <property type="match status" value="1"/>
</dbReference>
<dbReference type="AlphaFoldDB" id="A0A0R2C7X8"/>
<comment type="caution">
    <text evidence="9">The sequence shown here is derived from an EMBL/GenBank/DDBJ whole genome shotgun (WGS) entry which is preliminary data.</text>
</comment>
<dbReference type="PATRIC" id="fig|1423810.4.peg.170"/>